<feature type="region of interest" description="Disordered" evidence="10">
    <location>
        <begin position="312"/>
        <end position="331"/>
    </location>
</feature>
<evidence type="ECO:0000256" key="3">
    <source>
        <dbReference type="ARBA" id="ARBA00012756"/>
    </source>
</evidence>
<dbReference type="SUPFAM" id="SSF52317">
    <property type="entry name" value="Class I glutamine amidotransferase-like"/>
    <property type="match status" value="1"/>
</dbReference>
<evidence type="ECO:0000256" key="2">
    <source>
        <dbReference type="ARBA" id="ARBA00005940"/>
    </source>
</evidence>
<dbReference type="Pfam" id="PF08532">
    <property type="entry name" value="Glyco_hydro_42M"/>
    <property type="match status" value="1"/>
</dbReference>
<dbReference type="CDD" id="cd03143">
    <property type="entry name" value="A4_beta-galactosidase_middle_domain"/>
    <property type="match status" value="1"/>
</dbReference>
<sequence length="679" mass="73003">MTAATPGATAPWPTDGLSYGGDYNPEQWPRVVWDDDVRLMAEAGVNLVTLGVFAWGTVEVADDVRDWSWLDDAIGLLHAHGIAVDLATPTAAPPSWLLTAHPGIAPVLADGYREPAGGRNAWCPESEVYRRYALRHVDALARRYGDHPAVRLWHVGNELGGGNARCYCDDSAAGFRRWLHARHGSLEAVNAAWGTAQWGHRYGAWEEIMPPRGRHGAPNPGLFLDFERYSSDALLAHYLAEKEVLERHSAVPVTTNLMVGAGAQVVDYASWAPHTAVVANDHYTLVGDLPAGVREHDLALAADRMRGMSPGRPWLLMESSTGGPSWQRRNRAKDPGEIVRHSLGHVARGSDGAMFFQWRASRAGAEQFHSAMLPHAGTRSRVWQEVVELGGHLRALQEVAGTAVEPARAAMIVDDAAGWALQHGLMPHRELSYGRELGAWHRALWDRQVLCDVVPPGTALDGYDLVVVPTLMVVDDDTAARVSAVVARGGTVLVTYLSGVCDAHGQVRTGGFPGAFADLLGAWSDEFYPLQDGQAVGLDDGGEAADWTERVHLDGAEAVVRYATSSLAGGPAVTRRRHGGGSAWYVSAALGADGVGRVVDHLLAESGVPRVLEAAPGLEAVRRRRDDRSYLFLLNHTDDDQKVAAAGYDLLSGADVGPLTVVAAGGVRVLREPRRPAPG</sequence>
<feature type="domain" description="Beta-galactosidase trimerisation" evidence="12">
    <location>
        <begin position="407"/>
        <end position="608"/>
    </location>
</feature>
<evidence type="ECO:0000256" key="7">
    <source>
        <dbReference type="PIRSR" id="PIRSR001084-1"/>
    </source>
</evidence>
<comment type="similarity">
    <text evidence="2 6">Belongs to the glycosyl hydrolase 42 family.</text>
</comment>
<dbReference type="EC" id="3.2.1.23" evidence="3 6"/>
<evidence type="ECO:0000256" key="10">
    <source>
        <dbReference type="SAM" id="MobiDB-lite"/>
    </source>
</evidence>
<dbReference type="Gene3D" id="3.40.50.880">
    <property type="match status" value="1"/>
</dbReference>
<dbReference type="OrthoDB" id="9800974at2"/>
<evidence type="ECO:0000256" key="4">
    <source>
        <dbReference type="ARBA" id="ARBA00022801"/>
    </source>
</evidence>
<dbReference type="PIRSF" id="PIRSF001084">
    <property type="entry name" value="B-galactosidase"/>
    <property type="match status" value="1"/>
</dbReference>
<dbReference type="GO" id="GO:0046872">
    <property type="term" value="F:metal ion binding"/>
    <property type="evidence" value="ECO:0007669"/>
    <property type="project" value="UniProtKB-KW"/>
</dbReference>
<keyword evidence="4 6" id="KW-0378">Hydrolase</keyword>
<evidence type="ECO:0000256" key="6">
    <source>
        <dbReference type="PIRNR" id="PIRNR001084"/>
    </source>
</evidence>
<dbReference type="GO" id="GO:0009341">
    <property type="term" value="C:beta-galactosidase complex"/>
    <property type="evidence" value="ECO:0007669"/>
    <property type="project" value="InterPro"/>
</dbReference>
<dbReference type="InterPro" id="IPR013529">
    <property type="entry name" value="Glyco_hydro_42_N"/>
</dbReference>
<dbReference type="AlphaFoldDB" id="A0A1T5I774"/>
<dbReference type="PANTHER" id="PTHR36447">
    <property type="entry name" value="BETA-GALACTOSIDASE GANA"/>
    <property type="match status" value="1"/>
</dbReference>
<feature type="binding site" evidence="9">
    <location>
        <position position="168"/>
    </location>
    <ligand>
        <name>Zn(2+)</name>
        <dbReference type="ChEBI" id="CHEBI:29105"/>
    </ligand>
</feature>
<dbReference type="RefSeq" id="WP_079571527.1">
    <property type="nucleotide sequence ID" value="NZ_FUZQ01000001.1"/>
</dbReference>
<dbReference type="Proteomes" id="UP000189777">
    <property type="component" value="Unassembled WGS sequence"/>
</dbReference>
<evidence type="ECO:0000313" key="15">
    <source>
        <dbReference type="Proteomes" id="UP000189777"/>
    </source>
</evidence>
<feature type="binding site" evidence="9">
    <location>
        <position position="123"/>
    </location>
    <ligand>
        <name>Zn(2+)</name>
        <dbReference type="ChEBI" id="CHEBI:29105"/>
    </ligand>
</feature>
<dbReference type="InterPro" id="IPR029062">
    <property type="entry name" value="Class_I_gatase-like"/>
</dbReference>
<comment type="catalytic activity">
    <reaction evidence="1 6">
        <text>Hydrolysis of terminal non-reducing beta-D-galactose residues in beta-D-galactosides.</text>
        <dbReference type="EC" id="3.2.1.23"/>
    </reaction>
</comment>
<evidence type="ECO:0000259" key="12">
    <source>
        <dbReference type="Pfam" id="PF08532"/>
    </source>
</evidence>
<feature type="binding site" evidence="8">
    <location>
        <position position="326"/>
    </location>
    <ligand>
        <name>substrate</name>
    </ligand>
</feature>
<dbReference type="PANTHER" id="PTHR36447:SF1">
    <property type="entry name" value="BETA-GALACTOSIDASE GANA"/>
    <property type="match status" value="1"/>
</dbReference>
<keyword evidence="15" id="KW-1185">Reference proteome</keyword>
<keyword evidence="9" id="KW-0479">Metal-binding</keyword>
<evidence type="ECO:0000256" key="1">
    <source>
        <dbReference type="ARBA" id="ARBA00001412"/>
    </source>
</evidence>
<evidence type="ECO:0000256" key="8">
    <source>
        <dbReference type="PIRSR" id="PIRSR001084-2"/>
    </source>
</evidence>
<feature type="domain" description="Beta-galactosidase C-terminal" evidence="13">
    <location>
        <begin position="617"/>
        <end position="672"/>
    </location>
</feature>
<dbReference type="GO" id="GO:0006012">
    <property type="term" value="P:galactose metabolic process"/>
    <property type="evidence" value="ECO:0007669"/>
    <property type="project" value="InterPro"/>
</dbReference>
<dbReference type="InterPro" id="IPR013738">
    <property type="entry name" value="Beta_galactosidase_Trimer"/>
</dbReference>
<dbReference type="InterPro" id="IPR013780">
    <property type="entry name" value="Glyco_hydro_b"/>
</dbReference>
<feature type="binding site" evidence="8">
    <location>
        <position position="119"/>
    </location>
    <ligand>
        <name>substrate</name>
    </ligand>
</feature>
<dbReference type="Gene3D" id="3.20.20.80">
    <property type="entry name" value="Glycosidases"/>
    <property type="match status" value="1"/>
</dbReference>
<organism evidence="14 15">
    <name type="scientific">Krasilnikoviella flava</name>
    <dbReference type="NCBI Taxonomy" id="526729"/>
    <lineage>
        <taxon>Bacteria</taxon>
        <taxon>Bacillati</taxon>
        <taxon>Actinomycetota</taxon>
        <taxon>Actinomycetes</taxon>
        <taxon>Micrococcales</taxon>
        <taxon>Promicromonosporaceae</taxon>
        <taxon>Krasilnikoviella</taxon>
    </lineage>
</organism>
<feature type="active site" description="Nucleophile" evidence="7">
    <location>
        <position position="318"/>
    </location>
</feature>
<feature type="domain" description="Glycoside hydrolase family 42 N-terminal" evidence="11">
    <location>
        <begin position="22"/>
        <end position="395"/>
    </location>
</feature>
<keyword evidence="5 6" id="KW-0326">Glycosidase</keyword>
<dbReference type="InterPro" id="IPR003476">
    <property type="entry name" value="Glyco_hydro_42"/>
</dbReference>
<dbReference type="Gene3D" id="2.60.40.1180">
    <property type="entry name" value="Golgi alpha-mannosidase II"/>
    <property type="match status" value="1"/>
</dbReference>
<evidence type="ECO:0000259" key="11">
    <source>
        <dbReference type="Pfam" id="PF02449"/>
    </source>
</evidence>
<keyword evidence="9" id="KW-0862">Zinc</keyword>
<dbReference type="SUPFAM" id="SSF51445">
    <property type="entry name" value="(Trans)glycosidases"/>
    <property type="match status" value="1"/>
</dbReference>
<feature type="binding site" evidence="8">
    <location>
        <position position="157"/>
    </location>
    <ligand>
        <name>substrate</name>
    </ligand>
</feature>
<evidence type="ECO:0000256" key="9">
    <source>
        <dbReference type="PIRSR" id="PIRSR001084-3"/>
    </source>
</evidence>
<feature type="binding site" evidence="9">
    <location>
        <position position="166"/>
    </location>
    <ligand>
        <name>Zn(2+)</name>
        <dbReference type="ChEBI" id="CHEBI:29105"/>
    </ligand>
</feature>
<name>A0A1T5I774_9MICO</name>
<protein>
    <recommendedName>
        <fullName evidence="3 6">Beta-galactosidase</fullName>
        <shortName evidence="6">Beta-gal</shortName>
        <ecNumber evidence="3 6">3.2.1.23</ecNumber>
    </recommendedName>
</protein>
<gene>
    <name evidence="14" type="ORF">SAMN04324258_0082</name>
</gene>
<evidence type="ECO:0000256" key="5">
    <source>
        <dbReference type="ARBA" id="ARBA00023295"/>
    </source>
</evidence>
<dbReference type="InterPro" id="IPR017853">
    <property type="entry name" value="GH"/>
</dbReference>
<dbReference type="Pfam" id="PF02449">
    <property type="entry name" value="Glyco_hydro_42"/>
    <property type="match status" value="1"/>
</dbReference>
<dbReference type="GO" id="GO:0004565">
    <property type="term" value="F:beta-galactosidase activity"/>
    <property type="evidence" value="ECO:0007669"/>
    <property type="project" value="UniProtKB-EC"/>
</dbReference>
<feature type="active site" description="Proton donor" evidence="7">
    <location>
        <position position="158"/>
    </location>
</feature>
<evidence type="ECO:0000259" key="13">
    <source>
        <dbReference type="Pfam" id="PF08533"/>
    </source>
</evidence>
<dbReference type="STRING" id="526729.SAMN04324258_0082"/>
<dbReference type="Pfam" id="PF08533">
    <property type="entry name" value="Glyco_hydro_42C"/>
    <property type="match status" value="1"/>
</dbReference>
<accession>A0A1T5I774</accession>
<dbReference type="InterPro" id="IPR013739">
    <property type="entry name" value="Beta_galactosidase_C"/>
</dbReference>
<dbReference type="EMBL" id="FUZQ01000001">
    <property type="protein sequence ID" value="SKC35046.1"/>
    <property type="molecule type" value="Genomic_DNA"/>
</dbReference>
<proteinExistence type="inferred from homology"/>
<reference evidence="14 15" key="1">
    <citation type="submission" date="2017-02" db="EMBL/GenBank/DDBJ databases">
        <authorList>
            <person name="Peterson S.W."/>
        </authorList>
    </citation>
    <scope>NUCLEOTIDE SEQUENCE [LARGE SCALE GENOMIC DNA]</scope>
    <source>
        <strain evidence="14 15">DSM 21481</strain>
    </source>
</reference>
<evidence type="ECO:0000313" key="14">
    <source>
        <dbReference type="EMBL" id="SKC35046.1"/>
    </source>
</evidence>